<dbReference type="OrthoDB" id="9762608at2"/>
<dbReference type="PROSITE" id="PS51332">
    <property type="entry name" value="B12_BINDING"/>
    <property type="match status" value="1"/>
</dbReference>
<dbReference type="PANTHER" id="PTHR43409">
    <property type="entry name" value="ANAEROBIC MAGNESIUM-PROTOPORPHYRIN IX MONOMETHYL ESTER CYCLASE-RELATED"/>
    <property type="match status" value="1"/>
</dbReference>
<keyword evidence="3" id="KW-0489">Methyltransferase</keyword>
<dbReference type="Proteomes" id="UP000000577">
    <property type="component" value="Chromosome"/>
</dbReference>
<reference evidence="11 12" key="2">
    <citation type="journal article" date="2012" name="BMC Genomics">
        <title>Comparative genomic analysis of Geobacter sulfurreducens KN400, a strain with enhanced capacity for extracellular electron transfer and electricity production.</title>
        <authorList>
            <person name="Butler J.E."/>
            <person name="Young N.D."/>
            <person name="Aklujkar M."/>
            <person name="Lovley D.R."/>
        </authorList>
    </citation>
    <scope>NUCLEOTIDE SEQUENCE [LARGE SCALE GENOMIC DNA]</scope>
    <source>
        <strain evidence="12">ATCC 51573 / DSM 12127 / PCA</strain>
    </source>
</reference>
<dbReference type="InterPro" id="IPR006638">
    <property type="entry name" value="Elp3/MiaA/NifB-like_rSAM"/>
</dbReference>
<dbReference type="SMART" id="SM00729">
    <property type="entry name" value="Elp3"/>
    <property type="match status" value="1"/>
</dbReference>
<keyword evidence="6" id="KW-0479">Metal-binding</keyword>
<keyword evidence="5" id="KW-0949">S-adenosyl-L-methionine</keyword>
<keyword evidence="4" id="KW-0808">Transferase</keyword>
<dbReference type="KEGG" id="gsu:GSU0204"/>
<dbReference type="Pfam" id="PF02310">
    <property type="entry name" value="B12-binding"/>
    <property type="match status" value="1"/>
</dbReference>
<evidence type="ECO:0000313" key="11">
    <source>
        <dbReference type="EMBL" id="AAR33538.1"/>
    </source>
</evidence>
<dbReference type="PANTHER" id="PTHR43409:SF7">
    <property type="entry name" value="BLL1977 PROTEIN"/>
    <property type="match status" value="1"/>
</dbReference>
<dbReference type="EnsemblBacteria" id="AAR33538">
    <property type="protein sequence ID" value="AAR33538"/>
    <property type="gene ID" value="GSU0204"/>
</dbReference>
<feature type="domain" description="Radical SAM core" evidence="10">
    <location>
        <begin position="181"/>
        <end position="396"/>
    </location>
</feature>
<dbReference type="PROSITE" id="PS01278">
    <property type="entry name" value="MTTASE_RADICAL"/>
    <property type="match status" value="1"/>
</dbReference>
<dbReference type="EMBL" id="AE017180">
    <property type="protein sequence ID" value="AAR33538.1"/>
    <property type="molecule type" value="Genomic_DNA"/>
</dbReference>
<dbReference type="GO" id="GO:0051539">
    <property type="term" value="F:4 iron, 4 sulfur cluster binding"/>
    <property type="evidence" value="ECO:0007669"/>
    <property type="project" value="UniProtKB-KW"/>
</dbReference>
<dbReference type="GO" id="GO:0031419">
    <property type="term" value="F:cobalamin binding"/>
    <property type="evidence" value="ECO:0007669"/>
    <property type="project" value="InterPro"/>
</dbReference>
<protein>
    <submittedName>
        <fullName evidence="11">Radical SAM domain iron-sulfur cluster-binding oxidoreductase</fullName>
    </submittedName>
</protein>
<dbReference type="HOGENOM" id="CLU_021572_7_0_7"/>
<dbReference type="SFLD" id="SFLDG01123">
    <property type="entry name" value="methyltransferase_(Class_B)"/>
    <property type="match status" value="1"/>
</dbReference>
<dbReference type="InterPro" id="IPR034466">
    <property type="entry name" value="Methyltransferase_Class_B"/>
</dbReference>
<dbReference type="InterPro" id="IPR036724">
    <property type="entry name" value="Cobalamin-bd_sf"/>
</dbReference>
<dbReference type="PATRIC" id="fig|243231.5.peg.205"/>
<keyword evidence="8" id="KW-0411">Iron-sulfur</keyword>
<name>Q74GP2_GEOSL</name>
<dbReference type="InterPro" id="IPR007197">
    <property type="entry name" value="rSAM"/>
</dbReference>
<dbReference type="Gene3D" id="3.80.30.20">
    <property type="entry name" value="tm_1862 like domain"/>
    <property type="match status" value="1"/>
</dbReference>
<evidence type="ECO:0000313" key="12">
    <source>
        <dbReference type="Proteomes" id="UP000000577"/>
    </source>
</evidence>
<dbReference type="InterPro" id="IPR023404">
    <property type="entry name" value="rSAM_horseshoe"/>
</dbReference>
<evidence type="ECO:0000256" key="8">
    <source>
        <dbReference type="ARBA" id="ARBA00023014"/>
    </source>
</evidence>
<dbReference type="GO" id="GO:0046872">
    <property type="term" value="F:metal ion binding"/>
    <property type="evidence" value="ECO:0007669"/>
    <property type="project" value="UniProtKB-KW"/>
</dbReference>
<dbReference type="CDD" id="cd02068">
    <property type="entry name" value="radical_SAM_B12_BD"/>
    <property type="match status" value="1"/>
</dbReference>
<accession>Q74GP2</accession>
<dbReference type="RefSeq" id="WP_010940879.1">
    <property type="nucleotide sequence ID" value="NC_002939.5"/>
</dbReference>
<evidence type="ECO:0000256" key="2">
    <source>
        <dbReference type="ARBA" id="ARBA00022485"/>
    </source>
</evidence>
<dbReference type="AlphaFoldDB" id="Q74GP2"/>
<comment type="cofactor">
    <cofactor evidence="1">
        <name>[4Fe-4S] cluster</name>
        <dbReference type="ChEBI" id="CHEBI:49883"/>
    </cofactor>
</comment>
<dbReference type="STRING" id="243231.GSU0204"/>
<dbReference type="SUPFAM" id="SSF52242">
    <property type="entry name" value="Cobalamin (vitamin B12)-binding domain"/>
    <property type="match status" value="1"/>
</dbReference>
<gene>
    <name evidence="11" type="ordered locus">GSU0204</name>
</gene>
<evidence type="ECO:0000256" key="1">
    <source>
        <dbReference type="ARBA" id="ARBA00001966"/>
    </source>
</evidence>
<evidence type="ECO:0000256" key="4">
    <source>
        <dbReference type="ARBA" id="ARBA00022679"/>
    </source>
</evidence>
<keyword evidence="2" id="KW-0004">4Fe-4S</keyword>
<evidence type="ECO:0000256" key="7">
    <source>
        <dbReference type="ARBA" id="ARBA00023004"/>
    </source>
</evidence>
<keyword evidence="12" id="KW-1185">Reference proteome</keyword>
<dbReference type="SFLD" id="SFLDG01082">
    <property type="entry name" value="B12-binding_domain_containing"/>
    <property type="match status" value="1"/>
</dbReference>
<keyword evidence="7" id="KW-0408">Iron</keyword>
<evidence type="ECO:0000259" key="9">
    <source>
        <dbReference type="PROSITE" id="PS51332"/>
    </source>
</evidence>
<dbReference type="SFLD" id="SFLDS00029">
    <property type="entry name" value="Radical_SAM"/>
    <property type="match status" value="1"/>
</dbReference>
<evidence type="ECO:0000256" key="3">
    <source>
        <dbReference type="ARBA" id="ARBA00022603"/>
    </source>
</evidence>
<dbReference type="InterPro" id="IPR058240">
    <property type="entry name" value="rSAM_sf"/>
</dbReference>
<dbReference type="InterPro" id="IPR051198">
    <property type="entry name" value="BchE-like"/>
</dbReference>
<feature type="domain" description="B12-binding" evidence="9">
    <location>
        <begin position="1"/>
        <end position="136"/>
    </location>
</feature>
<dbReference type="Gene3D" id="3.40.50.280">
    <property type="entry name" value="Cobalamin-binding domain"/>
    <property type="match status" value="1"/>
</dbReference>
<organism evidence="11 12">
    <name type="scientific">Geobacter sulfurreducens (strain ATCC 51573 / DSM 12127 / PCA)</name>
    <dbReference type="NCBI Taxonomy" id="243231"/>
    <lineage>
        <taxon>Bacteria</taxon>
        <taxon>Pseudomonadati</taxon>
        <taxon>Thermodesulfobacteriota</taxon>
        <taxon>Desulfuromonadia</taxon>
        <taxon>Geobacterales</taxon>
        <taxon>Geobacteraceae</taxon>
        <taxon>Geobacter</taxon>
    </lineage>
</organism>
<dbReference type="InterPro" id="IPR020612">
    <property type="entry name" value="Methylthiotransferase_CS"/>
</dbReference>
<evidence type="ECO:0000256" key="5">
    <source>
        <dbReference type="ARBA" id="ARBA00022691"/>
    </source>
</evidence>
<dbReference type="SUPFAM" id="SSF102114">
    <property type="entry name" value="Radical SAM enzymes"/>
    <property type="match status" value="1"/>
</dbReference>
<dbReference type="PROSITE" id="PS51918">
    <property type="entry name" value="RADICAL_SAM"/>
    <property type="match status" value="1"/>
</dbReference>
<sequence length="452" mass="50584">MKILLIQPPSHYPLMDQVYLFEPLALEYLGAGARLEGHEVYLLDARLESDISRVLGEFRPDVVGVTAFTSQVTIAHRIAKEVRELLPDSFLVVGGHHATVRPADFNESAFDAVVIGEGVAALRELLAARERGAPLKDIAGLGVPSPAGMLFTPPRPYTPLDELPLPARDLTARYRAGYFSEWFTPLASIRTSLGCTARCTFCALWSITGGAYLRRDPDRVVEELKGIAEPNVFFCDDESMCDTKRMALLADRIRAAGIRKNYFLYARVDTIVRHPELFRAWADIGLKQVFVGMEDFSDARLAAMKKGVTTDQQARAATILRDLGVMMYASFMVDPDYSRDDFRALVAYVRKLRLTYATFTVMTPLPGTELHAAREAELLSTKPELYDMLHALLPTRLPLPEFYEEMAGLYGKAVPIHRSLPTLLKFGLHGLLLRMRLFGTFLARLRAAHLDY</sequence>
<reference evidence="11 12" key="1">
    <citation type="journal article" date="2003" name="Science">
        <title>Genome of Geobacter sulfurreducens: metal reduction in subsurface environments.</title>
        <authorList>
            <person name="Methe B.A."/>
            <person name="Nelson K.E."/>
            <person name="Eisen J.A."/>
            <person name="Paulsen I.T."/>
            <person name="Nelson W."/>
            <person name="Heidelberg J.F."/>
            <person name="Wu D."/>
            <person name="Wu M."/>
            <person name="Ward N."/>
            <person name="Beanan M.J."/>
            <person name="Dodson R.J."/>
            <person name="Madupu R."/>
            <person name="Brinkac L.M."/>
            <person name="Daugherty S.C."/>
            <person name="DeBoy R.T."/>
            <person name="Durkin A.S."/>
            <person name="Gwinn M."/>
            <person name="Kolonay J.F."/>
            <person name="Sullivan S.A."/>
            <person name="Haft D.H."/>
            <person name="Selengut J."/>
            <person name="Davidsen T.M."/>
            <person name="Zafar N."/>
            <person name="White O."/>
            <person name="Tran B."/>
            <person name="Romero C."/>
            <person name="Forberger H.A."/>
            <person name="Weidman J."/>
            <person name="Khouri H."/>
            <person name="Feldblyum T.V."/>
            <person name="Utterback T.R."/>
            <person name="Van Aken S.E."/>
            <person name="Lovley D.R."/>
            <person name="Fraser C.M."/>
        </authorList>
    </citation>
    <scope>NUCLEOTIDE SEQUENCE [LARGE SCALE GENOMIC DNA]</scope>
    <source>
        <strain evidence="12">ATCC 51573 / DSM 12127 / PCA</strain>
    </source>
</reference>
<dbReference type="InterPro" id="IPR006158">
    <property type="entry name" value="Cobalamin-bd"/>
</dbReference>
<evidence type="ECO:0000256" key="6">
    <source>
        <dbReference type="ARBA" id="ARBA00022723"/>
    </source>
</evidence>
<dbReference type="eggNOG" id="COG1032">
    <property type="taxonomic scope" value="Bacteria"/>
</dbReference>
<proteinExistence type="predicted"/>
<evidence type="ECO:0000259" key="10">
    <source>
        <dbReference type="PROSITE" id="PS51918"/>
    </source>
</evidence>
<dbReference type="Pfam" id="PF04055">
    <property type="entry name" value="Radical_SAM"/>
    <property type="match status" value="1"/>
</dbReference>
<dbReference type="GO" id="GO:0003824">
    <property type="term" value="F:catalytic activity"/>
    <property type="evidence" value="ECO:0007669"/>
    <property type="project" value="InterPro"/>
</dbReference>
<dbReference type="InParanoid" id="Q74GP2"/>